<keyword evidence="8" id="KW-1185">Reference proteome</keyword>
<feature type="non-terminal residue" evidence="7">
    <location>
        <position position="167"/>
    </location>
</feature>
<dbReference type="PANTHER" id="PTHR21244:SF1">
    <property type="entry name" value="SMALL RIBOSOMAL SUBUNIT PROTEIN US3M"/>
    <property type="match status" value="1"/>
</dbReference>
<dbReference type="GO" id="GO:0006412">
    <property type="term" value="P:translation"/>
    <property type="evidence" value="ECO:0007669"/>
    <property type="project" value="TreeGrafter"/>
</dbReference>
<evidence type="ECO:0000256" key="2">
    <source>
        <dbReference type="ARBA" id="ARBA00010761"/>
    </source>
</evidence>
<keyword evidence="5" id="KW-0496">Mitochondrion</keyword>
<dbReference type="PANTHER" id="PTHR21244">
    <property type="entry name" value="MITOCHONDRIAL 28S RIBOSOMAL PROTEIN S24"/>
    <property type="match status" value="1"/>
</dbReference>
<name>A0A7K4VV39_9EMBE</name>
<evidence type="ECO:0000313" key="8">
    <source>
        <dbReference type="Proteomes" id="UP000580681"/>
    </source>
</evidence>
<sequence>SPCQLCPALSPVQVLPRALPVPSATRQLHTSPVCLKTRAARVRASRGDKMVTYEQAHAPHYIGHRKGWLSLHTGNLHGEPGAAQRALEDAFLRRFLAGTFPGLLLDAPVLKRRGNLLVLCALLGRALPPHKLYFLQGYAETLLGHLYKCPVRLELQTLPARLPYKFL</sequence>
<dbReference type="Pfam" id="PF14955">
    <property type="entry name" value="MRP-S24"/>
    <property type="match status" value="1"/>
</dbReference>
<evidence type="ECO:0000313" key="7">
    <source>
        <dbReference type="EMBL" id="NWR26379.1"/>
    </source>
</evidence>
<gene>
    <name evidence="7" type="primary">Mrps24</name>
    <name evidence="7" type="ORF">EMBFUC_R14515</name>
</gene>
<protein>
    <submittedName>
        <fullName evidence="7">RT24 protein</fullName>
    </submittedName>
</protein>
<evidence type="ECO:0000256" key="1">
    <source>
        <dbReference type="ARBA" id="ARBA00004173"/>
    </source>
</evidence>
<dbReference type="InterPro" id="IPR026146">
    <property type="entry name" value="Ribosomal_uS3m"/>
</dbReference>
<dbReference type="Proteomes" id="UP000580681">
    <property type="component" value="Unassembled WGS sequence"/>
</dbReference>
<dbReference type="GO" id="GO:0005840">
    <property type="term" value="C:ribosome"/>
    <property type="evidence" value="ECO:0007669"/>
    <property type="project" value="UniProtKB-KW"/>
</dbReference>
<keyword evidence="3" id="KW-0809">Transit peptide</keyword>
<evidence type="ECO:0000256" key="3">
    <source>
        <dbReference type="ARBA" id="ARBA00022946"/>
    </source>
</evidence>
<feature type="non-terminal residue" evidence="7">
    <location>
        <position position="1"/>
    </location>
</feature>
<evidence type="ECO:0000256" key="6">
    <source>
        <dbReference type="ARBA" id="ARBA00023274"/>
    </source>
</evidence>
<dbReference type="AlphaFoldDB" id="A0A7K4VV39"/>
<comment type="similarity">
    <text evidence="2">Belongs to the universal ribosomal protein uS3 family.</text>
</comment>
<keyword evidence="4" id="KW-0689">Ribosomal protein</keyword>
<organism evidence="7 8">
    <name type="scientific">Emberiza fucata</name>
    <dbReference type="NCBI Taxonomy" id="337179"/>
    <lineage>
        <taxon>Eukaryota</taxon>
        <taxon>Metazoa</taxon>
        <taxon>Chordata</taxon>
        <taxon>Craniata</taxon>
        <taxon>Vertebrata</taxon>
        <taxon>Euteleostomi</taxon>
        <taxon>Archelosauria</taxon>
        <taxon>Archosauria</taxon>
        <taxon>Dinosauria</taxon>
        <taxon>Saurischia</taxon>
        <taxon>Theropoda</taxon>
        <taxon>Coelurosauria</taxon>
        <taxon>Aves</taxon>
        <taxon>Neognathae</taxon>
        <taxon>Neoaves</taxon>
        <taxon>Telluraves</taxon>
        <taxon>Australaves</taxon>
        <taxon>Passeriformes</taxon>
        <taxon>Passeroidea</taxon>
        <taxon>Fringillidae</taxon>
        <taxon>Emberizinae</taxon>
        <taxon>Emberizini</taxon>
        <taxon>Emberiza</taxon>
    </lineage>
</organism>
<evidence type="ECO:0000256" key="5">
    <source>
        <dbReference type="ARBA" id="ARBA00023128"/>
    </source>
</evidence>
<dbReference type="GO" id="GO:1990904">
    <property type="term" value="C:ribonucleoprotein complex"/>
    <property type="evidence" value="ECO:0007669"/>
    <property type="project" value="UniProtKB-KW"/>
</dbReference>
<evidence type="ECO:0000256" key="4">
    <source>
        <dbReference type="ARBA" id="ARBA00022980"/>
    </source>
</evidence>
<reference evidence="7 8" key="1">
    <citation type="submission" date="2019-09" db="EMBL/GenBank/DDBJ databases">
        <title>Bird 10,000 Genomes (B10K) Project - Family phase.</title>
        <authorList>
            <person name="Zhang G."/>
        </authorList>
    </citation>
    <scope>NUCLEOTIDE SEQUENCE [LARGE SCALE GENOMIC DNA]</scope>
    <source>
        <strain evidence="7">B10K-DU-015-11</strain>
        <tissue evidence="7">Mixed tissue sample</tissue>
    </source>
</reference>
<dbReference type="EMBL" id="VYZJ01007865">
    <property type="protein sequence ID" value="NWR26379.1"/>
    <property type="molecule type" value="Genomic_DNA"/>
</dbReference>
<comment type="caution">
    <text evidence="7">The sequence shown here is derived from an EMBL/GenBank/DDBJ whole genome shotgun (WGS) entry which is preliminary data.</text>
</comment>
<dbReference type="GO" id="GO:0005739">
    <property type="term" value="C:mitochondrion"/>
    <property type="evidence" value="ECO:0007669"/>
    <property type="project" value="UniProtKB-SubCell"/>
</dbReference>
<accession>A0A7K4VV39</accession>
<keyword evidence="6" id="KW-0687">Ribonucleoprotein</keyword>
<comment type="subcellular location">
    <subcellularLocation>
        <location evidence="1">Mitochondrion</location>
    </subcellularLocation>
</comment>
<proteinExistence type="inferred from homology"/>